<dbReference type="GO" id="GO:0008360">
    <property type="term" value="P:regulation of cell shape"/>
    <property type="evidence" value="ECO:0007669"/>
    <property type="project" value="UniProtKB-KW"/>
</dbReference>
<comment type="catalytic activity">
    <reaction evidence="16 17">
        <text>di-trans,octa-cis-undecaprenyl diphosphate + H2O = di-trans,octa-cis-undecaprenyl phosphate + phosphate + H(+)</text>
        <dbReference type="Rhea" id="RHEA:28094"/>
        <dbReference type="ChEBI" id="CHEBI:15377"/>
        <dbReference type="ChEBI" id="CHEBI:15378"/>
        <dbReference type="ChEBI" id="CHEBI:43474"/>
        <dbReference type="ChEBI" id="CHEBI:58405"/>
        <dbReference type="ChEBI" id="CHEBI:60392"/>
        <dbReference type="EC" id="3.6.1.27"/>
    </reaction>
</comment>
<keyword evidence="13 17" id="KW-0961">Cell wall biogenesis/degradation</keyword>
<evidence type="ECO:0000256" key="2">
    <source>
        <dbReference type="ARBA" id="ARBA00010621"/>
    </source>
</evidence>
<dbReference type="InterPro" id="IPR003824">
    <property type="entry name" value="UppP"/>
</dbReference>
<evidence type="ECO:0000256" key="3">
    <source>
        <dbReference type="ARBA" id="ARBA00012374"/>
    </source>
</evidence>
<dbReference type="NCBIfam" id="TIGR00753">
    <property type="entry name" value="undec_PP_bacA"/>
    <property type="match status" value="1"/>
</dbReference>
<keyword evidence="12 17" id="KW-0046">Antibiotic resistance</keyword>
<accession>A0A1G8JHT9</accession>
<evidence type="ECO:0000256" key="10">
    <source>
        <dbReference type="ARBA" id="ARBA00022989"/>
    </source>
</evidence>
<comment type="function">
    <text evidence="17">Catalyzes the dephosphorylation of undecaprenyl diphosphate (UPP). Confers resistance to bacitracin.</text>
</comment>
<evidence type="ECO:0000256" key="11">
    <source>
        <dbReference type="ARBA" id="ARBA00023136"/>
    </source>
</evidence>
<dbReference type="GO" id="GO:0050380">
    <property type="term" value="F:undecaprenyl-diphosphatase activity"/>
    <property type="evidence" value="ECO:0007669"/>
    <property type="project" value="UniProtKB-UniRule"/>
</dbReference>
<evidence type="ECO:0000256" key="4">
    <source>
        <dbReference type="ARBA" id="ARBA00021581"/>
    </source>
</evidence>
<dbReference type="GO" id="GO:0005886">
    <property type="term" value="C:plasma membrane"/>
    <property type="evidence" value="ECO:0007669"/>
    <property type="project" value="UniProtKB-SubCell"/>
</dbReference>
<evidence type="ECO:0000256" key="7">
    <source>
        <dbReference type="ARBA" id="ARBA00022801"/>
    </source>
</evidence>
<keyword evidence="9 17" id="KW-0573">Peptidoglycan synthesis</keyword>
<dbReference type="AlphaFoldDB" id="A0A1G8JHT9"/>
<evidence type="ECO:0000256" key="5">
    <source>
        <dbReference type="ARBA" id="ARBA00022475"/>
    </source>
</evidence>
<evidence type="ECO:0000256" key="14">
    <source>
        <dbReference type="ARBA" id="ARBA00032707"/>
    </source>
</evidence>
<dbReference type="GO" id="GO:0009252">
    <property type="term" value="P:peptidoglycan biosynthetic process"/>
    <property type="evidence" value="ECO:0007669"/>
    <property type="project" value="UniProtKB-KW"/>
</dbReference>
<evidence type="ECO:0000256" key="13">
    <source>
        <dbReference type="ARBA" id="ARBA00023316"/>
    </source>
</evidence>
<evidence type="ECO:0000256" key="6">
    <source>
        <dbReference type="ARBA" id="ARBA00022692"/>
    </source>
</evidence>
<dbReference type="Proteomes" id="UP000198853">
    <property type="component" value="Unassembled WGS sequence"/>
</dbReference>
<keyword evidence="10 17" id="KW-1133">Transmembrane helix</keyword>
<reference evidence="18 19" key="1">
    <citation type="submission" date="2016-10" db="EMBL/GenBank/DDBJ databases">
        <authorList>
            <person name="de Groot N.N."/>
        </authorList>
    </citation>
    <scope>NUCLEOTIDE SEQUENCE [LARGE SCALE GENOMIC DNA]</scope>
    <source>
        <strain evidence="18 19">DSM 21771</strain>
    </source>
</reference>
<evidence type="ECO:0000256" key="15">
    <source>
        <dbReference type="ARBA" id="ARBA00032932"/>
    </source>
</evidence>
<feature type="transmembrane region" description="Helical" evidence="17">
    <location>
        <begin position="190"/>
        <end position="208"/>
    </location>
</feature>
<organism evidence="18 19">
    <name type="scientific">Natribacillus halophilus</name>
    <dbReference type="NCBI Taxonomy" id="549003"/>
    <lineage>
        <taxon>Bacteria</taxon>
        <taxon>Bacillati</taxon>
        <taxon>Bacillota</taxon>
        <taxon>Bacilli</taxon>
        <taxon>Bacillales</taxon>
        <taxon>Bacillaceae</taxon>
        <taxon>Natribacillus</taxon>
    </lineage>
</organism>
<feature type="transmembrane region" description="Helical" evidence="17">
    <location>
        <begin position="250"/>
        <end position="268"/>
    </location>
</feature>
<keyword evidence="19" id="KW-1185">Reference proteome</keyword>
<dbReference type="RefSeq" id="WP_090395706.1">
    <property type="nucleotide sequence ID" value="NZ_FNEN01000001.1"/>
</dbReference>
<feature type="transmembrane region" description="Helical" evidence="17">
    <location>
        <begin position="45"/>
        <end position="71"/>
    </location>
</feature>
<keyword evidence="11 17" id="KW-0472">Membrane</keyword>
<feature type="transmembrane region" description="Helical" evidence="17">
    <location>
        <begin position="83"/>
        <end position="105"/>
    </location>
</feature>
<keyword evidence="8 17" id="KW-0133">Cell shape</keyword>
<evidence type="ECO:0000256" key="8">
    <source>
        <dbReference type="ARBA" id="ARBA00022960"/>
    </source>
</evidence>
<dbReference type="OrthoDB" id="9808289at2"/>
<feature type="transmembrane region" description="Helical" evidence="17">
    <location>
        <begin position="7"/>
        <end position="33"/>
    </location>
</feature>
<dbReference type="PANTHER" id="PTHR30622:SF2">
    <property type="entry name" value="UNDECAPRENYL-DIPHOSPHATASE"/>
    <property type="match status" value="1"/>
</dbReference>
<gene>
    <name evidence="17" type="primary">uppP</name>
    <name evidence="18" type="ORF">SAMN04488123_101230</name>
</gene>
<comment type="subcellular location">
    <subcellularLocation>
        <location evidence="1 17">Cell membrane</location>
        <topology evidence="1 17">Multi-pass membrane protein</topology>
    </subcellularLocation>
</comment>
<sequence>MSIIEAIIFGIVQGLTEFLPISSTAHIIILQWLFGIEFEGLTFEIVLHVASVLAVLLFFRHDVIAIIRGFIRFLVQKDTGERASFLFGLYLLVATAITGILGLILEDYAEYYLKSPLVIGGALLLTGIFLLVIERIHYRYTRAAEDMTMLDAFIIGLAQTLAVIPGVSRSGSTLITALAIGIDRKTAVRFSFLLAIPVIAGSSLLAVGDIVQGGFAEGNVVALILSFVVTFIFSIIGIKWLIQWLEKSKLYYFAIYCFVIGFVVIFFLDPTVV</sequence>
<comment type="similarity">
    <text evidence="2 17">Belongs to the UppP family.</text>
</comment>
<evidence type="ECO:0000313" key="18">
    <source>
        <dbReference type="EMBL" id="SDI30623.1"/>
    </source>
</evidence>
<name>A0A1G8JHT9_9BACI</name>
<evidence type="ECO:0000256" key="1">
    <source>
        <dbReference type="ARBA" id="ARBA00004651"/>
    </source>
</evidence>
<evidence type="ECO:0000256" key="12">
    <source>
        <dbReference type="ARBA" id="ARBA00023251"/>
    </source>
</evidence>
<evidence type="ECO:0000256" key="16">
    <source>
        <dbReference type="ARBA" id="ARBA00047594"/>
    </source>
</evidence>
<evidence type="ECO:0000256" key="9">
    <source>
        <dbReference type="ARBA" id="ARBA00022984"/>
    </source>
</evidence>
<proteinExistence type="inferred from homology"/>
<evidence type="ECO:0000313" key="19">
    <source>
        <dbReference type="Proteomes" id="UP000198853"/>
    </source>
</evidence>
<dbReference type="GO" id="GO:0046677">
    <property type="term" value="P:response to antibiotic"/>
    <property type="evidence" value="ECO:0007669"/>
    <property type="project" value="UniProtKB-UniRule"/>
</dbReference>
<keyword evidence="6 17" id="KW-0812">Transmembrane</keyword>
<dbReference type="EC" id="3.6.1.27" evidence="3 17"/>
<dbReference type="Pfam" id="PF02673">
    <property type="entry name" value="BacA"/>
    <property type="match status" value="1"/>
</dbReference>
<feature type="transmembrane region" description="Helical" evidence="17">
    <location>
        <begin position="111"/>
        <end position="133"/>
    </location>
</feature>
<dbReference type="HAMAP" id="MF_01006">
    <property type="entry name" value="Undec_diphosphatase"/>
    <property type="match status" value="1"/>
</dbReference>
<dbReference type="EMBL" id="FNEN01000001">
    <property type="protein sequence ID" value="SDI30623.1"/>
    <property type="molecule type" value="Genomic_DNA"/>
</dbReference>
<comment type="miscellaneous">
    <text evidence="17">Bacitracin is thought to be involved in the inhibition of peptidoglycan synthesis by sequestering undecaprenyl diphosphate, thereby reducing the pool of lipid carrier available.</text>
</comment>
<evidence type="ECO:0000256" key="17">
    <source>
        <dbReference type="HAMAP-Rule" id="MF_01006"/>
    </source>
</evidence>
<dbReference type="GO" id="GO:0071555">
    <property type="term" value="P:cell wall organization"/>
    <property type="evidence" value="ECO:0007669"/>
    <property type="project" value="UniProtKB-KW"/>
</dbReference>
<keyword evidence="7 17" id="KW-0378">Hydrolase</keyword>
<protein>
    <recommendedName>
        <fullName evidence="4 17">Undecaprenyl-diphosphatase</fullName>
        <ecNumber evidence="3 17">3.6.1.27</ecNumber>
    </recommendedName>
    <alternativeName>
        <fullName evidence="15 17">Bacitracin resistance protein</fullName>
    </alternativeName>
    <alternativeName>
        <fullName evidence="14 17">Undecaprenyl pyrophosphate phosphatase</fullName>
    </alternativeName>
</protein>
<keyword evidence="5 17" id="KW-1003">Cell membrane</keyword>
<dbReference type="PANTHER" id="PTHR30622">
    <property type="entry name" value="UNDECAPRENYL-DIPHOSPHATASE"/>
    <property type="match status" value="1"/>
</dbReference>
<feature type="transmembrane region" description="Helical" evidence="17">
    <location>
        <begin position="220"/>
        <end position="238"/>
    </location>
</feature>